<dbReference type="InterPro" id="IPR000014">
    <property type="entry name" value="PAS"/>
</dbReference>
<feature type="transmembrane region" description="Helical" evidence="13">
    <location>
        <begin position="21"/>
        <end position="42"/>
    </location>
</feature>
<keyword evidence="6 13" id="KW-0812">Transmembrane</keyword>
<dbReference type="Pfam" id="PF02518">
    <property type="entry name" value="HATPase_c"/>
    <property type="match status" value="1"/>
</dbReference>
<evidence type="ECO:0000256" key="4">
    <source>
        <dbReference type="ARBA" id="ARBA00022553"/>
    </source>
</evidence>
<sequence length="708" mass="78748">MPSAEIEKPQPGLLEALRRKIVLYSLAYTLAALLTISLLSILPMIGHLKRSEDAHLLQAARAKALAVNENLARISDITRQITSRSAIREQLAEFRRGRIDRASLQQFTAPKLADALIQSEEVAGITRLDPEGGILVEVGTPIPEAFRQAPGPESRDVHLSAPLEIDGRLYLLTGSPILDPELGRIGTDLVLFATMQLQRILHDWTALGETGDCLLGRMSDGEPEIFFPGRRGRVQNYAQLAAAQSLRKAFSDAYAQGSGTVRCLEESPEAPALLAYAPIEETGWALVVSMSQDELYHPVYRLLSPVAGTVLLLTMLCGAGMLLLLRPLTGQVLVYSSSLEQLNRALRDEVTERRRAVEKLRRSEHEWTQTFEAIADAVAILDTGGNLLRMNRAAAAFFGHQGLHQKSEAACRMFFGLERPQKACPFHRMLESGQTEYGELYEPHTERYFQIACYPLTDEQGELWGGVHVAQDITEQKRMEHAKDEMLSAVSHEMRTPLTAMLGFTEFLIENEVEREQQLDFLGTVLKETERLNELITNFLDLQRLQSELETYHFEALEVGGMLQEVAHLFAVASKKHRITLDCPASLPAVRGDLKRLEQVLKNLLSNAIKYSPRGGTVHLRARVQHDCVLLSVSDEGIGIPPQALNKIFTRFYRVDDSDRRIPGGIGLGLALVKEVVTAHRGRVWAESTLGAGSTFYFTLPIWLDKAA</sequence>
<dbReference type="InterPro" id="IPR004358">
    <property type="entry name" value="Sig_transdc_His_kin-like_C"/>
</dbReference>
<dbReference type="CDD" id="cd00082">
    <property type="entry name" value="HisKA"/>
    <property type="match status" value="1"/>
</dbReference>
<dbReference type="PANTHER" id="PTHR42878:SF7">
    <property type="entry name" value="SENSOR HISTIDINE KINASE GLRK"/>
    <property type="match status" value="1"/>
</dbReference>
<dbReference type="InterPro" id="IPR050351">
    <property type="entry name" value="BphY/WalK/GraS-like"/>
</dbReference>
<evidence type="ECO:0000259" key="14">
    <source>
        <dbReference type="PROSITE" id="PS50109"/>
    </source>
</evidence>
<evidence type="ECO:0000313" key="17">
    <source>
        <dbReference type="Proteomes" id="UP001319827"/>
    </source>
</evidence>
<dbReference type="SUPFAM" id="SSF55874">
    <property type="entry name" value="ATPase domain of HSP90 chaperone/DNA topoisomerase II/histidine kinase"/>
    <property type="match status" value="1"/>
</dbReference>
<evidence type="ECO:0000256" key="6">
    <source>
        <dbReference type="ARBA" id="ARBA00022692"/>
    </source>
</evidence>
<keyword evidence="17" id="KW-1185">Reference proteome</keyword>
<feature type="domain" description="PAC" evidence="15">
    <location>
        <begin position="433"/>
        <end position="485"/>
    </location>
</feature>
<evidence type="ECO:0000256" key="5">
    <source>
        <dbReference type="ARBA" id="ARBA00022679"/>
    </source>
</evidence>
<dbReference type="SUPFAM" id="SSF47384">
    <property type="entry name" value="Homodimeric domain of signal transducing histidine kinase"/>
    <property type="match status" value="1"/>
</dbReference>
<dbReference type="SMART" id="SM00387">
    <property type="entry name" value="HATPase_c"/>
    <property type="match status" value="1"/>
</dbReference>
<keyword evidence="11" id="KW-0902">Two-component regulatory system</keyword>
<dbReference type="InterPro" id="IPR036890">
    <property type="entry name" value="HATPase_C_sf"/>
</dbReference>
<organism evidence="16 17">
    <name type="scientific">Desulfuromonas versatilis</name>
    <dbReference type="NCBI Taxonomy" id="2802975"/>
    <lineage>
        <taxon>Bacteria</taxon>
        <taxon>Pseudomonadati</taxon>
        <taxon>Thermodesulfobacteriota</taxon>
        <taxon>Desulfuromonadia</taxon>
        <taxon>Desulfuromonadales</taxon>
        <taxon>Desulfuromonadaceae</taxon>
        <taxon>Desulfuromonas</taxon>
    </lineage>
</organism>
<dbReference type="NCBIfam" id="TIGR00229">
    <property type="entry name" value="sensory_box"/>
    <property type="match status" value="1"/>
</dbReference>
<keyword evidence="12 13" id="KW-0472">Membrane</keyword>
<keyword evidence="7" id="KW-0547">Nucleotide-binding</keyword>
<dbReference type="Gene3D" id="1.10.287.130">
    <property type="match status" value="1"/>
</dbReference>
<accession>A0ABM8HYZ1</accession>
<evidence type="ECO:0000256" key="3">
    <source>
        <dbReference type="ARBA" id="ARBA00012438"/>
    </source>
</evidence>
<dbReference type="InterPro" id="IPR036097">
    <property type="entry name" value="HisK_dim/P_sf"/>
</dbReference>
<dbReference type="InterPro" id="IPR003594">
    <property type="entry name" value="HATPase_dom"/>
</dbReference>
<comment type="subcellular location">
    <subcellularLocation>
        <location evidence="2">Membrane</location>
        <topology evidence="2">Multi-pass membrane protein</topology>
    </subcellularLocation>
</comment>
<evidence type="ECO:0000256" key="13">
    <source>
        <dbReference type="SAM" id="Phobius"/>
    </source>
</evidence>
<comment type="catalytic activity">
    <reaction evidence="1">
        <text>ATP + protein L-histidine = ADP + protein N-phospho-L-histidine.</text>
        <dbReference type="EC" id="2.7.13.3"/>
    </reaction>
</comment>
<dbReference type="InterPro" id="IPR003661">
    <property type="entry name" value="HisK_dim/P_dom"/>
</dbReference>
<dbReference type="Proteomes" id="UP001319827">
    <property type="component" value="Chromosome"/>
</dbReference>
<dbReference type="SMART" id="SM00388">
    <property type="entry name" value="HisKA"/>
    <property type="match status" value="1"/>
</dbReference>
<dbReference type="InterPro" id="IPR005467">
    <property type="entry name" value="His_kinase_dom"/>
</dbReference>
<evidence type="ECO:0000256" key="1">
    <source>
        <dbReference type="ARBA" id="ARBA00000085"/>
    </source>
</evidence>
<dbReference type="InterPro" id="IPR013656">
    <property type="entry name" value="PAS_4"/>
</dbReference>
<evidence type="ECO:0000313" key="16">
    <source>
        <dbReference type="EMBL" id="BCR06007.1"/>
    </source>
</evidence>
<dbReference type="EC" id="2.7.13.3" evidence="3"/>
<dbReference type="PRINTS" id="PR00344">
    <property type="entry name" value="BCTRLSENSOR"/>
</dbReference>
<evidence type="ECO:0000259" key="15">
    <source>
        <dbReference type="PROSITE" id="PS50113"/>
    </source>
</evidence>
<keyword evidence="5" id="KW-0808">Transferase</keyword>
<evidence type="ECO:0000256" key="8">
    <source>
        <dbReference type="ARBA" id="ARBA00022777"/>
    </source>
</evidence>
<reference evidence="16 17" key="1">
    <citation type="journal article" date="2016" name="C (Basel)">
        <title>Selective Growth of and Electricity Production by Marine Exoelectrogenic Bacteria in Self-Aggregated Hydrogel of Microbially Reduced Graphene Oxide.</title>
        <authorList>
            <person name="Yoshida N."/>
            <person name="Goto Y."/>
            <person name="Miyata Y."/>
        </authorList>
    </citation>
    <scope>NUCLEOTIDE SEQUENCE [LARGE SCALE GENOMIC DNA]</scope>
    <source>
        <strain evidence="16 17">NIT-T3</strain>
    </source>
</reference>
<feature type="domain" description="Histidine kinase" evidence="14">
    <location>
        <begin position="489"/>
        <end position="704"/>
    </location>
</feature>
<protein>
    <recommendedName>
        <fullName evidence="3">histidine kinase</fullName>
        <ecNumber evidence="3">2.7.13.3</ecNumber>
    </recommendedName>
</protein>
<evidence type="ECO:0000256" key="9">
    <source>
        <dbReference type="ARBA" id="ARBA00022840"/>
    </source>
</evidence>
<dbReference type="PROSITE" id="PS50113">
    <property type="entry name" value="PAC"/>
    <property type="match status" value="1"/>
</dbReference>
<keyword evidence="8" id="KW-0418">Kinase</keyword>
<dbReference type="Gene3D" id="3.30.450.20">
    <property type="entry name" value="PAS domain"/>
    <property type="match status" value="2"/>
</dbReference>
<proteinExistence type="predicted"/>
<dbReference type="InterPro" id="IPR000700">
    <property type="entry name" value="PAS-assoc_C"/>
</dbReference>
<dbReference type="SUPFAM" id="SSF55785">
    <property type="entry name" value="PYP-like sensor domain (PAS domain)"/>
    <property type="match status" value="1"/>
</dbReference>
<dbReference type="InterPro" id="IPR035965">
    <property type="entry name" value="PAS-like_dom_sf"/>
</dbReference>
<dbReference type="EMBL" id="AP024355">
    <property type="protein sequence ID" value="BCR06007.1"/>
    <property type="molecule type" value="Genomic_DNA"/>
</dbReference>
<dbReference type="Gene3D" id="3.30.565.10">
    <property type="entry name" value="Histidine kinase-like ATPase, C-terminal domain"/>
    <property type="match status" value="1"/>
</dbReference>
<keyword evidence="9" id="KW-0067">ATP-binding</keyword>
<evidence type="ECO:0000256" key="7">
    <source>
        <dbReference type="ARBA" id="ARBA00022741"/>
    </source>
</evidence>
<evidence type="ECO:0000256" key="10">
    <source>
        <dbReference type="ARBA" id="ARBA00022989"/>
    </source>
</evidence>
<gene>
    <name evidence="16" type="ORF">DESUT3_30760</name>
</gene>
<evidence type="ECO:0000256" key="11">
    <source>
        <dbReference type="ARBA" id="ARBA00023012"/>
    </source>
</evidence>
<dbReference type="PANTHER" id="PTHR42878">
    <property type="entry name" value="TWO-COMPONENT HISTIDINE KINASE"/>
    <property type="match status" value="1"/>
</dbReference>
<keyword evidence="10 13" id="KW-1133">Transmembrane helix</keyword>
<dbReference type="CDD" id="cd00075">
    <property type="entry name" value="HATPase"/>
    <property type="match status" value="1"/>
</dbReference>
<keyword evidence="4" id="KW-0597">Phosphoprotein</keyword>
<dbReference type="Pfam" id="PF00512">
    <property type="entry name" value="HisKA"/>
    <property type="match status" value="1"/>
</dbReference>
<evidence type="ECO:0000256" key="2">
    <source>
        <dbReference type="ARBA" id="ARBA00004141"/>
    </source>
</evidence>
<dbReference type="RefSeq" id="WP_221249394.1">
    <property type="nucleotide sequence ID" value="NZ_AP024355.1"/>
</dbReference>
<dbReference type="PROSITE" id="PS50109">
    <property type="entry name" value="HIS_KIN"/>
    <property type="match status" value="1"/>
</dbReference>
<evidence type="ECO:0000256" key="12">
    <source>
        <dbReference type="ARBA" id="ARBA00023136"/>
    </source>
</evidence>
<dbReference type="Pfam" id="PF08448">
    <property type="entry name" value="PAS_4"/>
    <property type="match status" value="1"/>
</dbReference>
<reference evidence="16 17" key="2">
    <citation type="journal article" date="2021" name="Int. J. Syst. Evol. Microbiol.">
        <title>Isolation and Polyphasic Characterization of Desulfuromonas versatilis sp. Nov., an Electrogenic Bacteria Capable of Versatile Metabolism Isolated from a Graphene Oxide-Reducing Enrichment Culture.</title>
        <authorList>
            <person name="Xie L."/>
            <person name="Yoshida N."/>
            <person name="Ishii S."/>
            <person name="Meng L."/>
        </authorList>
    </citation>
    <scope>NUCLEOTIDE SEQUENCE [LARGE SCALE GENOMIC DNA]</scope>
    <source>
        <strain evidence="16 17">NIT-T3</strain>
    </source>
</reference>
<name>A0ABM8HYZ1_9BACT</name>